<dbReference type="Pfam" id="PF08378">
    <property type="entry name" value="NERD"/>
    <property type="match status" value="1"/>
</dbReference>
<dbReference type="Proteomes" id="UP000823892">
    <property type="component" value="Unassembled WGS sequence"/>
</dbReference>
<evidence type="ECO:0000313" key="3">
    <source>
        <dbReference type="Proteomes" id="UP000823892"/>
    </source>
</evidence>
<sequence>MMVVVMKEKEVIERNRQMLLIKQYFGRRREVFEERQHMFLKMYPYNGLGRGADLSKFNAIVKKADLRQMDIIIRAFQREKDYWNSTYVVNNCNCSVHAHIISTLEAMEKILSNMCYSFDDTIASVNQNIELMEKSAPKSKSAKSTTISKNIVDGNHWGRIGEESVDYVLKWLPDMYYVIEKDCHGKYDNNVILLENTSFIDEAQEFDHLVIGPQGIFNIETKNYTGKLSIDENNNWFRLKKGETEWGAEENPAQQIFRHHILLQSIVGEGIPIVDIICMAHPNLMIVGQENSFIPVVKRDLLADFIMNYRPAKLSKDQIRMIKNKINRYKISK</sequence>
<dbReference type="PROSITE" id="PS50965">
    <property type="entry name" value="NERD"/>
    <property type="match status" value="1"/>
</dbReference>
<evidence type="ECO:0000313" key="2">
    <source>
        <dbReference type="EMBL" id="HJD30017.1"/>
    </source>
</evidence>
<organism evidence="2 3">
    <name type="scientific">Candidatus Blautia avicola</name>
    <dbReference type="NCBI Taxonomy" id="2838483"/>
    <lineage>
        <taxon>Bacteria</taxon>
        <taxon>Bacillati</taxon>
        <taxon>Bacillota</taxon>
        <taxon>Clostridia</taxon>
        <taxon>Lachnospirales</taxon>
        <taxon>Lachnospiraceae</taxon>
        <taxon>Blautia</taxon>
    </lineage>
</organism>
<dbReference type="InterPro" id="IPR011528">
    <property type="entry name" value="NERD"/>
</dbReference>
<gene>
    <name evidence="2" type="ORF">H9914_13650</name>
</gene>
<dbReference type="EMBL" id="DWUY01000301">
    <property type="protein sequence ID" value="HJD30017.1"/>
    <property type="molecule type" value="Genomic_DNA"/>
</dbReference>
<feature type="domain" description="NERD" evidence="1">
    <location>
        <begin position="157"/>
        <end position="286"/>
    </location>
</feature>
<reference evidence="2" key="2">
    <citation type="submission" date="2021-04" db="EMBL/GenBank/DDBJ databases">
        <authorList>
            <person name="Gilroy R."/>
        </authorList>
    </citation>
    <scope>NUCLEOTIDE SEQUENCE</scope>
    <source>
        <strain evidence="2">ChiBcec6-4105</strain>
    </source>
</reference>
<reference evidence="2" key="1">
    <citation type="journal article" date="2021" name="PeerJ">
        <title>Extensive microbial diversity within the chicken gut microbiome revealed by metagenomics and culture.</title>
        <authorList>
            <person name="Gilroy R."/>
            <person name="Ravi A."/>
            <person name="Getino M."/>
            <person name="Pursley I."/>
            <person name="Horton D.L."/>
            <person name="Alikhan N.F."/>
            <person name="Baker D."/>
            <person name="Gharbi K."/>
            <person name="Hall N."/>
            <person name="Watson M."/>
            <person name="Adriaenssens E.M."/>
            <person name="Foster-Nyarko E."/>
            <person name="Jarju S."/>
            <person name="Secka A."/>
            <person name="Antonio M."/>
            <person name="Oren A."/>
            <person name="Chaudhuri R.R."/>
            <person name="La Ragione R."/>
            <person name="Hildebrand F."/>
            <person name="Pallen M.J."/>
        </authorList>
    </citation>
    <scope>NUCLEOTIDE SEQUENCE</scope>
    <source>
        <strain evidence="2">ChiBcec6-4105</strain>
    </source>
</reference>
<dbReference type="AlphaFoldDB" id="A0A9D2QVK5"/>
<name>A0A9D2QVK5_9FIRM</name>
<proteinExistence type="predicted"/>
<evidence type="ECO:0000259" key="1">
    <source>
        <dbReference type="PROSITE" id="PS50965"/>
    </source>
</evidence>
<accession>A0A9D2QVK5</accession>
<protein>
    <submittedName>
        <fullName evidence="2">NERD domain-containing protein</fullName>
    </submittedName>
</protein>
<comment type="caution">
    <text evidence="2">The sequence shown here is derived from an EMBL/GenBank/DDBJ whole genome shotgun (WGS) entry which is preliminary data.</text>
</comment>